<name>A0A918CW59_9ACTN</name>
<proteinExistence type="predicted"/>
<reference evidence="2" key="2">
    <citation type="submission" date="2020-09" db="EMBL/GenBank/DDBJ databases">
        <authorList>
            <person name="Sun Q."/>
            <person name="Zhou Y."/>
        </authorList>
    </citation>
    <scope>NUCLEOTIDE SEQUENCE</scope>
    <source>
        <strain evidence="2">CGMCC 4.7110</strain>
    </source>
</reference>
<dbReference type="PANTHER" id="PTHR46082">
    <property type="entry name" value="ATP/GTP-BINDING PROTEIN-RELATED"/>
    <property type="match status" value="1"/>
</dbReference>
<protein>
    <recommendedName>
        <fullName evidence="1">Orc1-like AAA ATPase domain-containing protein</fullName>
    </recommendedName>
</protein>
<dbReference type="Gene3D" id="1.25.40.10">
    <property type="entry name" value="Tetratricopeptide repeat domain"/>
    <property type="match status" value="3"/>
</dbReference>
<dbReference type="Pfam" id="PF13191">
    <property type="entry name" value="AAA_16"/>
    <property type="match status" value="1"/>
</dbReference>
<dbReference type="AlphaFoldDB" id="A0A918CW59"/>
<reference evidence="2" key="1">
    <citation type="journal article" date="2014" name="Int. J. Syst. Evol. Microbiol.">
        <title>Complete genome sequence of Corynebacterium casei LMG S-19264T (=DSM 44701T), isolated from a smear-ripened cheese.</title>
        <authorList>
            <consortium name="US DOE Joint Genome Institute (JGI-PGF)"/>
            <person name="Walter F."/>
            <person name="Albersmeier A."/>
            <person name="Kalinowski J."/>
            <person name="Ruckert C."/>
        </authorList>
    </citation>
    <scope>NUCLEOTIDE SEQUENCE</scope>
    <source>
        <strain evidence="2">CGMCC 4.7110</strain>
    </source>
</reference>
<dbReference type="InterPro" id="IPR011990">
    <property type="entry name" value="TPR-like_helical_dom_sf"/>
</dbReference>
<keyword evidence="3" id="KW-1185">Reference proteome</keyword>
<dbReference type="Proteomes" id="UP000653411">
    <property type="component" value="Unassembled WGS sequence"/>
</dbReference>
<dbReference type="InterPro" id="IPR053137">
    <property type="entry name" value="NLR-like"/>
</dbReference>
<dbReference type="InterPro" id="IPR041664">
    <property type="entry name" value="AAA_16"/>
</dbReference>
<evidence type="ECO:0000313" key="2">
    <source>
        <dbReference type="EMBL" id="GGN38289.1"/>
    </source>
</evidence>
<dbReference type="SUPFAM" id="SSF48452">
    <property type="entry name" value="TPR-like"/>
    <property type="match status" value="3"/>
</dbReference>
<comment type="caution">
    <text evidence="2">The sequence shown here is derived from an EMBL/GenBank/DDBJ whole genome shotgun (WGS) entry which is preliminary data.</text>
</comment>
<dbReference type="PANTHER" id="PTHR46082:SF6">
    <property type="entry name" value="AAA+ ATPASE DOMAIN-CONTAINING PROTEIN-RELATED"/>
    <property type="match status" value="1"/>
</dbReference>
<evidence type="ECO:0000313" key="3">
    <source>
        <dbReference type="Proteomes" id="UP000653411"/>
    </source>
</evidence>
<dbReference type="EMBL" id="BMML01000027">
    <property type="protein sequence ID" value="GGN38289.1"/>
    <property type="molecule type" value="Genomic_DNA"/>
</dbReference>
<gene>
    <name evidence="2" type="ORF">GCM10011578_083520</name>
</gene>
<evidence type="ECO:0000259" key="1">
    <source>
        <dbReference type="Pfam" id="PF13191"/>
    </source>
</evidence>
<sequence>MVMSNRGGRFSLVIGSQCDALGERRTLDRLTETTTGLDAVLRDPLRGDCRPALADGRSHLLNEGRTATYAAVAEAAATVGQARGALLLAWIGHGMAVNGDFYVLPQGSTPVPGHPEGPYALTQHLRELLAGQPDLELVLLLDACMSGAGVAEAAARWTTLNDDLRRRIQILSAANIDESAYDCSFSRSAVALLRQGHIALGERLMASDLKREAERHERRQQPAVLTLDGVKAGPALWLARNAALTARTGSLPALSRADLPALRQALRHFRPGPALADVVQASRTSRYVVVSGPAGYGKTTLLAALTRPEVAPGTVPHHFVHGLRLFRRQETSDRVARDLAMQLSVTVPGFREASAAYEASVPRTEWDRLPQAERLLFGPLGGMPGTLVRLALDGFDQLADSSAAELADLVGRLRSLPADGADLRLVISARPGAAPAPEATVELGPAPEADVRSSLAAQEVPAHLLDATVAAAEGSWLVASLLADQVRADPCMAADDVPRGLGAVYDLVLDAALEGGAAWDAADAPVRAVFTVLAAAGPGAVLPRELLIAACAELGAVGIGETWLTDGPAAPLRRYVVQAVAGGGAAETKLYGLFHQSLIDHLSGDVGSAYSVDLVAGHRALAAALTRLAPAEEYTPALAQEPLQEYARQAEAEHLWRSGAHLEALESLAARPSPVPADNLRQWRHWHDVARRTYGSEHFLTTITHHNVAAHTGMAGHLQQALELYASQQDASEGSELGLIARANLAAATGEAGDAERALELCSALLPEAEDALGPDHALTLTVRSNIALWSGHAGNARRALELSVELLGDRTRVLGPNDPSTLTTRHNVALWTAESGDHPRALALFERLLPDRVRVLGPDHPDTHAVRNNIALLTQETDLERAYELFSELLDDRIRILGPEHPETLITHSNLCRCIAYRGDLERALEVCEELLAVRVVALGPDHPETLKNRCDVATMTGRTGQVRQEMDLLADLLPDMERVLGPDHPAALTTRAAMAFATGQLGKAREAVELWAAVLADRTRVLGPEHPDTLETHVCHAMEIAVASSPWQALRLTSALLPVHVRVLGRDHRSTLYLRFAIAGLTARGNQDRALQLLSDLLKDQIRVLGLTHPDVSATRRLIRALTEKKRRRS</sequence>
<feature type="domain" description="Orc1-like AAA ATPase" evidence="1">
    <location>
        <begin position="275"/>
        <end position="415"/>
    </location>
</feature>
<organism evidence="2 3">
    <name type="scientific">Streptomyces fuscichromogenes</name>
    <dbReference type="NCBI Taxonomy" id="1324013"/>
    <lineage>
        <taxon>Bacteria</taxon>
        <taxon>Bacillati</taxon>
        <taxon>Actinomycetota</taxon>
        <taxon>Actinomycetes</taxon>
        <taxon>Kitasatosporales</taxon>
        <taxon>Streptomycetaceae</taxon>
        <taxon>Streptomyces</taxon>
    </lineage>
</organism>
<accession>A0A918CW59</accession>
<dbReference type="Pfam" id="PF13374">
    <property type="entry name" value="TPR_10"/>
    <property type="match status" value="4"/>
</dbReference>